<proteinExistence type="predicted"/>
<dbReference type="InParanoid" id="A0A1S3HBX7"/>
<keyword evidence="1" id="KW-1185">Reference proteome</keyword>
<reference evidence="2" key="1">
    <citation type="submission" date="2025-08" db="UniProtKB">
        <authorList>
            <consortium name="RefSeq"/>
        </authorList>
    </citation>
    <scope>IDENTIFICATION</scope>
    <source>
        <tissue evidence="2">Gonads</tissue>
    </source>
</reference>
<protein>
    <submittedName>
        <fullName evidence="2">Uncharacterized protein LOC106153928</fullName>
    </submittedName>
</protein>
<sequence length="143" mass="15864">MAIISRTHPCTPPVSYRGKFRQPVMTVQFCGLFLCALLTSALPSQAGSPIDKLMPPEVAKSEIHVTIIKHLHGNCQAGTALGLYLGYTLPSSGDYLHPIREETFEQTIRLAQLVPEMKVYSCECCPEEKARINVRDCDLCVEQ</sequence>
<dbReference type="Proteomes" id="UP000085678">
    <property type="component" value="Unplaced"/>
</dbReference>
<dbReference type="AlphaFoldDB" id="A0A1S3HBX7"/>
<evidence type="ECO:0000313" key="1">
    <source>
        <dbReference type="Proteomes" id="UP000085678"/>
    </source>
</evidence>
<accession>A0A1S3HBX7</accession>
<organism evidence="1 2">
    <name type="scientific">Lingula anatina</name>
    <name type="common">Brachiopod</name>
    <name type="synonym">Lingula unguis</name>
    <dbReference type="NCBI Taxonomy" id="7574"/>
    <lineage>
        <taxon>Eukaryota</taxon>
        <taxon>Metazoa</taxon>
        <taxon>Spiralia</taxon>
        <taxon>Lophotrochozoa</taxon>
        <taxon>Brachiopoda</taxon>
        <taxon>Linguliformea</taxon>
        <taxon>Lingulata</taxon>
        <taxon>Lingulida</taxon>
        <taxon>Linguloidea</taxon>
        <taxon>Lingulidae</taxon>
        <taxon>Lingula</taxon>
    </lineage>
</organism>
<dbReference type="RefSeq" id="XP_013383532.1">
    <property type="nucleotide sequence ID" value="XM_013528078.1"/>
</dbReference>
<gene>
    <name evidence="2" type="primary">LOC106153928</name>
</gene>
<dbReference type="GeneID" id="106153928"/>
<evidence type="ECO:0000313" key="2">
    <source>
        <dbReference type="RefSeq" id="XP_013383532.1"/>
    </source>
</evidence>
<dbReference type="KEGG" id="lak:106153928"/>
<name>A0A1S3HBX7_LINAN</name>